<protein>
    <recommendedName>
        <fullName evidence="4 12">Phosphoribosylamine--glycine ligase</fullName>
        <ecNumber evidence="4 12">6.3.4.13</ecNumber>
    </recommendedName>
    <alternativeName>
        <fullName evidence="12">GARS</fullName>
    </alternativeName>
    <alternativeName>
        <fullName evidence="10 12">Glycinamide ribonucleotide synthetase</fullName>
    </alternativeName>
    <alternativeName>
        <fullName evidence="11 12">Phosphoribosylglycinamide synthetase</fullName>
    </alternativeName>
</protein>
<dbReference type="Gene3D" id="3.90.600.10">
    <property type="entry name" value="Phosphoribosylglycinamide synthetase, C-terminal domain"/>
    <property type="match status" value="1"/>
</dbReference>
<comment type="similarity">
    <text evidence="9 12">Belongs to the GARS family.</text>
</comment>
<accession>A0A2N0BPR9</accession>
<evidence type="ECO:0000256" key="9">
    <source>
        <dbReference type="ARBA" id="ARBA00038345"/>
    </source>
</evidence>
<comment type="cofactor">
    <cofactor evidence="1">
        <name>Mn(2+)</name>
        <dbReference type="ChEBI" id="CHEBI:29035"/>
    </cofactor>
</comment>
<dbReference type="SUPFAM" id="SSF52440">
    <property type="entry name" value="PreATP-grasp domain"/>
    <property type="match status" value="1"/>
</dbReference>
<dbReference type="SUPFAM" id="SSF51246">
    <property type="entry name" value="Rudiment single hybrid motif"/>
    <property type="match status" value="1"/>
</dbReference>
<reference evidence="15 17" key="2">
    <citation type="journal article" date="2018" name="Microb. Genom.">
        <title>Deciphering the unexplored Leptospira diversity from soils uncovers genomic evolution to virulence.</title>
        <authorList>
            <person name="Thibeaux R."/>
            <person name="Iraola G."/>
            <person name="Ferres I."/>
            <person name="Bierque E."/>
            <person name="Girault D."/>
            <person name="Soupe-Gilbert M.E."/>
            <person name="Picardeau M."/>
            <person name="Goarant C."/>
        </authorList>
    </citation>
    <scope>NUCLEOTIDE SEQUENCE [LARGE SCALE GENOMIC DNA]</scope>
    <source>
        <strain evidence="15 17">ATI7-C-A5</strain>
    </source>
</reference>
<dbReference type="SUPFAM" id="SSF56059">
    <property type="entry name" value="Glutathione synthetase ATP-binding domain-like"/>
    <property type="match status" value="1"/>
</dbReference>
<evidence type="ECO:0000313" key="17">
    <source>
        <dbReference type="Proteomes" id="UP000232122"/>
    </source>
</evidence>
<dbReference type="RefSeq" id="WP_100745601.1">
    <property type="nucleotide sequence ID" value="NZ_NPEF02000021.1"/>
</dbReference>
<keyword evidence="8 13" id="KW-0067">ATP-binding</keyword>
<evidence type="ECO:0000256" key="5">
    <source>
        <dbReference type="ARBA" id="ARBA00022598"/>
    </source>
</evidence>
<dbReference type="SMART" id="SM01209">
    <property type="entry name" value="GARS_A"/>
    <property type="match status" value="1"/>
</dbReference>
<dbReference type="Gene3D" id="3.30.470.20">
    <property type="entry name" value="ATP-grasp fold, B domain"/>
    <property type="match status" value="1"/>
</dbReference>
<feature type="domain" description="ATP-grasp" evidence="14">
    <location>
        <begin position="113"/>
        <end position="320"/>
    </location>
</feature>
<gene>
    <name evidence="12 15" type="primary">purD</name>
    <name evidence="15" type="ORF">CH379_016480</name>
    <name evidence="16" type="ORF">CH379_05950</name>
</gene>
<keyword evidence="17" id="KW-1185">Reference proteome</keyword>
<evidence type="ECO:0000256" key="3">
    <source>
        <dbReference type="ARBA" id="ARBA00005174"/>
    </source>
</evidence>
<dbReference type="InterPro" id="IPR011761">
    <property type="entry name" value="ATP-grasp"/>
</dbReference>
<evidence type="ECO:0000256" key="4">
    <source>
        <dbReference type="ARBA" id="ARBA00013255"/>
    </source>
</evidence>
<dbReference type="InterPro" id="IPR037123">
    <property type="entry name" value="PRibGlycinamide_synth_C_sf"/>
</dbReference>
<evidence type="ECO:0000256" key="6">
    <source>
        <dbReference type="ARBA" id="ARBA00022741"/>
    </source>
</evidence>
<organism evidence="16">
    <name type="scientific">Leptospira ellisii</name>
    <dbReference type="NCBI Taxonomy" id="2023197"/>
    <lineage>
        <taxon>Bacteria</taxon>
        <taxon>Pseudomonadati</taxon>
        <taxon>Spirochaetota</taxon>
        <taxon>Spirochaetia</taxon>
        <taxon>Leptospirales</taxon>
        <taxon>Leptospiraceae</taxon>
        <taxon>Leptospira</taxon>
    </lineage>
</organism>
<keyword evidence="6 13" id="KW-0547">Nucleotide-binding</keyword>
<dbReference type="InterPro" id="IPR000115">
    <property type="entry name" value="PRibGlycinamide_synth"/>
</dbReference>
<dbReference type="PROSITE" id="PS00184">
    <property type="entry name" value="GARS"/>
    <property type="match status" value="1"/>
</dbReference>
<dbReference type="SMART" id="SM01210">
    <property type="entry name" value="GARS_C"/>
    <property type="match status" value="1"/>
</dbReference>
<comment type="catalytic activity">
    <reaction evidence="12">
        <text>5-phospho-beta-D-ribosylamine + glycine + ATP = N(1)-(5-phospho-beta-D-ribosyl)glycinamide + ADP + phosphate + H(+)</text>
        <dbReference type="Rhea" id="RHEA:17453"/>
        <dbReference type="ChEBI" id="CHEBI:15378"/>
        <dbReference type="ChEBI" id="CHEBI:30616"/>
        <dbReference type="ChEBI" id="CHEBI:43474"/>
        <dbReference type="ChEBI" id="CHEBI:57305"/>
        <dbReference type="ChEBI" id="CHEBI:58681"/>
        <dbReference type="ChEBI" id="CHEBI:143788"/>
        <dbReference type="ChEBI" id="CHEBI:456216"/>
        <dbReference type="EC" id="6.3.4.13"/>
    </reaction>
</comment>
<evidence type="ECO:0000256" key="8">
    <source>
        <dbReference type="ARBA" id="ARBA00022840"/>
    </source>
</evidence>
<evidence type="ECO:0000256" key="11">
    <source>
        <dbReference type="ARBA" id="ARBA00042864"/>
    </source>
</evidence>
<dbReference type="InterPro" id="IPR011054">
    <property type="entry name" value="Rudment_hybrid_motif"/>
</dbReference>
<evidence type="ECO:0000256" key="7">
    <source>
        <dbReference type="ARBA" id="ARBA00022755"/>
    </source>
</evidence>
<name>A0A2N0BB82_9LEPT</name>
<comment type="cofactor">
    <cofactor evidence="2">
        <name>Mg(2+)</name>
        <dbReference type="ChEBI" id="CHEBI:18420"/>
    </cofactor>
</comment>
<dbReference type="EMBL" id="NPEF02000021">
    <property type="protein sequence ID" value="MDV6237230.1"/>
    <property type="molecule type" value="Genomic_DNA"/>
</dbReference>
<dbReference type="GO" id="GO:0006189">
    <property type="term" value="P:'de novo' IMP biosynthetic process"/>
    <property type="evidence" value="ECO:0007669"/>
    <property type="project" value="UniProtKB-UniRule"/>
</dbReference>
<dbReference type="InterPro" id="IPR020559">
    <property type="entry name" value="PRibGlycinamide_synth_CS"/>
</dbReference>
<dbReference type="Pfam" id="PF02844">
    <property type="entry name" value="GARS_N"/>
    <property type="match status" value="1"/>
</dbReference>
<dbReference type="Pfam" id="PF01071">
    <property type="entry name" value="GARS_A"/>
    <property type="match status" value="1"/>
</dbReference>
<dbReference type="InterPro" id="IPR013815">
    <property type="entry name" value="ATP_grasp_subdomain_1"/>
</dbReference>
<sequence>MQAKLKVLLIGSGGRESAIAFHLRRSPLLSELKVYPGNGGFPDGEILPSGSFEVLSKQSVQSFLKSNPFDFVVVGPEDPLVAGFADWAGELGIPVFGPDSYCAQVEGSKDFAKSLMTEAGVPTAEYKTFTEYSASLKYIESKPVPIVIKADGLAAGKGVTVAFDRKTAANALKEIFEDNKFGESGRQVVVEEFMDGQEASIFAVSDGEAYFLLPAAQDHKRAYDGDRGPNTGGMGAYCPTPIVTEDVLSVVRKKIFDPMFETFRKKGHPYRGLLYAGLMISADGKPRVVEFNCRFGDPETQCVLAMLDGDLLELLYKASTGAIRETKAAVKPGAATVVVLAAQGYPDSYEKNIPLDLPETAGQNTYLFHAGTLKKDGKVFSSGGRILGVVAYGSDLKSSVSQAYSFLEKIRAPKTFFRKDIAHRAL</sequence>
<dbReference type="EMBL" id="NPEF01000043">
    <property type="protein sequence ID" value="PJZ93787.1"/>
    <property type="molecule type" value="Genomic_DNA"/>
</dbReference>
<keyword evidence="5 12" id="KW-0436">Ligase</keyword>
<dbReference type="EC" id="6.3.4.13" evidence="4 12"/>
<dbReference type="Proteomes" id="UP000232122">
    <property type="component" value="Unassembled WGS sequence"/>
</dbReference>
<dbReference type="Gene3D" id="3.40.50.20">
    <property type="match status" value="1"/>
</dbReference>
<dbReference type="InterPro" id="IPR020562">
    <property type="entry name" value="PRibGlycinamide_synth_N"/>
</dbReference>
<evidence type="ECO:0000256" key="13">
    <source>
        <dbReference type="PROSITE-ProRule" id="PRU00409"/>
    </source>
</evidence>
<evidence type="ECO:0000313" key="16">
    <source>
        <dbReference type="EMBL" id="PJZ93787.1"/>
    </source>
</evidence>
<dbReference type="GO" id="GO:0004637">
    <property type="term" value="F:phosphoribosylamine-glycine ligase activity"/>
    <property type="evidence" value="ECO:0007669"/>
    <property type="project" value="UniProtKB-UniRule"/>
</dbReference>
<comment type="pathway">
    <text evidence="3 12">Purine metabolism; IMP biosynthesis via de novo pathway; N(1)-(5-phospho-D-ribosyl)glycinamide from 5-phospho-alpha-D-ribose 1-diphosphate: step 2/2.</text>
</comment>
<accession>A0A2N0BB82</accession>
<evidence type="ECO:0000313" key="15">
    <source>
        <dbReference type="EMBL" id="MDV6237230.1"/>
    </source>
</evidence>
<dbReference type="GO" id="GO:0046872">
    <property type="term" value="F:metal ion binding"/>
    <property type="evidence" value="ECO:0007669"/>
    <property type="project" value="InterPro"/>
</dbReference>
<dbReference type="InterPro" id="IPR020561">
    <property type="entry name" value="PRibGlycinamid_synth_ATP-grasp"/>
</dbReference>
<dbReference type="PROSITE" id="PS50975">
    <property type="entry name" value="ATP_GRASP"/>
    <property type="match status" value="1"/>
</dbReference>
<dbReference type="PANTHER" id="PTHR43472">
    <property type="entry name" value="PHOSPHORIBOSYLAMINE--GLYCINE LIGASE"/>
    <property type="match status" value="1"/>
</dbReference>
<proteinExistence type="inferred from homology"/>
<dbReference type="GO" id="GO:0005524">
    <property type="term" value="F:ATP binding"/>
    <property type="evidence" value="ECO:0007669"/>
    <property type="project" value="UniProtKB-UniRule"/>
</dbReference>
<evidence type="ECO:0000256" key="1">
    <source>
        <dbReference type="ARBA" id="ARBA00001936"/>
    </source>
</evidence>
<dbReference type="GO" id="GO:0009113">
    <property type="term" value="P:purine nucleobase biosynthetic process"/>
    <property type="evidence" value="ECO:0007669"/>
    <property type="project" value="InterPro"/>
</dbReference>
<dbReference type="HAMAP" id="MF_00138">
    <property type="entry name" value="GARS"/>
    <property type="match status" value="1"/>
</dbReference>
<dbReference type="FunFam" id="3.30.1490.20:FF:000006">
    <property type="entry name" value="phosphoribosylamine--glycine ligase, chloroplastic-like"/>
    <property type="match status" value="1"/>
</dbReference>
<reference evidence="16" key="1">
    <citation type="submission" date="2017-07" db="EMBL/GenBank/DDBJ databases">
        <title>Leptospira spp. isolated from tropical soils.</title>
        <authorList>
            <person name="Thibeaux R."/>
            <person name="Iraola G."/>
            <person name="Ferres I."/>
            <person name="Bierque E."/>
            <person name="Girault D."/>
            <person name="Soupe-Gilbert M.-E."/>
            <person name="Picardeau M."/>
            <person name="Goarant C."/>
        </authorList>
    </citation>
    <scope>NUCLEOTIDE SEQUENCE [LARGE SCALE GENOMIC DNA]</scope>
    <source>
        <strain evidence="16">ATI7-C-A5</strain>
    </source>
</reference>
<evidence type="ECO:0000259" key="14">
    <source>
        <dbReference type="PROSITE" id="PS50975"/>
    </source>
</evidence>
<dbReference type="NCBIfam" id="TIGR00877">
    <property type="entry name" value="purD"/>
    <property type="match status" value="1"/>
</dbReference>
<keyword evidence="7 12" id="KW-0658">Purine biosynthesis</keyword>
<dbReference type="Pfam" id="PF02843">
    <property type="entry name" value="GARS_C"/>
    <property type="match status" value="1"/>
</dbReference>
<reference evidence="15" key="3">
    <citation type="submission" date="2023-10" db="EMBL/GenBank/DDBJ databases">
        <authorList>
            <person name="Picardeau M."/>
            <person name="Thibeaux R."/>
        </authorList>
    </citation>
    <scope>NUCLEOTIDE SEQUENCE</scope>
    <source>
        <strain evidence="15">ATI7-C-A5</strain>
    </source>
</reference>
<dbReference type="Gene3D" id="3.30.1490.20">
    <property type="entry name" value="ATP-grasp fold, A domain"/>
    <property type="match status" value="1"/>
</dbReference>
<dbReference type="OrthoDB" id="9807240at2"/>
<dbReference type="InterPro" id="IPR020560">
    <property type="entry name" value="PRibGlycinamide_synth_C-dom"/>
</dbReference>
<dbReference type="InterPro" id="IPR016185">
    <property type="entry name" value="PreATP-grasp_dom_sf"/>
</dbReference>
<dbReference type="UniPathway" id="UPA00074">
    <property type="reaction ID" value="UER00125"/>
</dbReference>
<evidence type="ECO:0000256" key="10">
    <source>
        <dbReference type="ARBA" id="ARBA00042242"/>
    </source>
</evidence>
<dbReference type="PANTHER" id="PTHR43472:SF1">
    <property type="entry name" value="PHOSPHORIBOSYLAMINE--GLYCINE LIGASE, CHLOROPLASTIC"/>
    <property type="match status" value="1"/>
</dbReference>
<dbReference type="AlphaFoldDB" id="A0A2N0BB82"/>
<evidence type="ECO:0000256" key="12">
    <source>
        <dbReference type="HAMAP-Rule" id="MF_00138"/>
    </source>
</evidence>
<evidence type="ECO:0000256" key="2">
    <source>
        <dbReference type="ARBA" id="ARBA00001946"/>
    </source>
</evidence>
<comment type="caution">
    <text evidence="16">The sequence shown here is derived from an EMBL/GenBank/DDBJ whole genome shotgun (WGS) entry which is preliminary data.</text>
</comment>